<organism evidence="1 2">
    <name type="scientific">Terriglobus albidus</name>
    <dbReference type="NCBI Taxonomy" id="1592106"/>
    <lineage>
        <taxon>Bacteria</taxon>
        <taxon>Pseudomonadati</taxon>
        <taxon>Acidobacteriota</taxon>
        <taxon>Terriglobia</taxon>
        <taxon>Terriglobales</taxon>
        <taxon>Acidobacteriaceae</taxon>
        <taxon>Terriglobus</taxon>
    </lineage>
</organism>
<dbReference type="SUPFAM" id="SSF54593">
    <property type="entry name" value="Glyoxalase/Bleomycin resistance protein/Dihydroxybiphenyl dioxygenase"/>
    <property type="match status" value="1"/>
</dbReference>
<dbReference type="PANTHER" id="PTHR33990:SF1">
    <property type="entry name" value="PROTEIN YJDN"/>
    <property type="match status" value="1"/>
</dbReference>
<reference evidence="1 2" key="1">
    <citation type="submission" date="2019-08" db="EMBL/GenBank/DDBJ databases">
        <title>Complete genome sequence of Terriglobus albidus strain ORNL.</title>
        <authorList>
            <person name="Podar M."/>
        </authorList>
    </citation>
    <scope>NUCLEOTIDE SEQUENCE [LARGE SCALE GENOMIC DNA]</scope>
    <source>
        <strain evidence="1 2">ORNL</strain>
    </source>
</reference>
<dbReference type="EMBL" id="CP042806">
    <property type="protein sequence ID" value="QEE26719.1"/>
    <property type="molecule type" value="Genomic_DNA"/>
</dbReference>
<dbReference type="KEGG" id="talb:FTW19_01075"/>
<gene>
    <name evidence="1" type="ORF">FTW19_01075</name>
</gene>
<dbReference type="CDD" id="cd06588">
    <property type="entry name" value="PhnB_like"/>
    <property type="match status" value="1"/>
</dbReference>
<dbReference type="Proteomes" id="UP000321820">
    <property type="component" value="Chromosome"/>
</dbReference>
<evidence type="ECO:0000313" key="2">
    <source>
        <dbReference type="Proteomes" id="UP000321820"/>
    </source>
</evidence>
<sequence>MPVFSQVLIKTGDISPGLKLFSRPCREVDPWLRLSRERGKSAMSNANSLTRRRFVATAASAAALVAAPSQSHSEASQTMRTYDTERTTLTPYLLFDGNCLQAMEFYHSCLGGELKVLKVKDSPVKDHMPAEHQEKVLNANLRSGLLEISASDWLHPDRKMARGNMNCLYLSGGMLEALTGLFHKLSDGAEITDPLQQQFFGAYGALNDKFGVRWMFVTGK</sequence>
<protein>
    <submittedName>
        <fullName evidence="1">VOC family protein</fullName>
    </submittedName>
</protein>
<proteinExistence type="predicted"/>
<name>A0A5B9E4L5_9BACT</name>
<keyword evidence="2" id="KW-1185">Reference proteome</keyword>
<dbReference type="InterPro" id="IPR028973">
    <property type="entry name" value="PhnB-like"/>
</dbReference>
<dbReference type="AlphaFoldDB" id="A0A5B9E4L5"/>
<dbReference type="PANTHER" id="PTHR33990">
    <property type="entry name" value="PROTEIN YJDN-RELATED"/>
    <property type="match status" value="1"/>
</dbReference>
<accession>A0A5B9E4L5</accession>
<dbReference type="InterPro" id="IPR029068">
    <property type="entry name" value="Glyas_Bleomycin-R_OHBP_Dase"/>
</dbReference>
<dbReference type="Gene3D" id="3.10.180.10">
    <property type="entry name" value="2,3-Dihydroxybiphenyl 1,2-Dioxygenase, domain 1"/>
    <property type="match status" value="1"/>
</dbReference>
<evidence type="ECO:0000313" key="1">
    <source>
        <dbReference type="EMBL" id="QEE26719.1"/>
    </source>
</evidence>
<dbReference type="OrthoDB" id="9795306at2"/>